<dbReference type="Proteomes" id="UP000197596">
    <property type="component" value="Unassembled WGS sequence"/>
</dbReference>
<comment type="catalytic activity">
    <reaction evidence="10">
        <text>adenylyl-molybdopterin + molybdate = Mo-molybdopterin + AMP + H(+)</text>
        <dbReference type="Rhea" id="RHEA:35047"/>
        <dbReference type="ChEBI" id="CHEBI:15378"/>
        <dbReference type="ChEBI" id="CHEBI:36264"/>
        <dbReference type="ChEBI" id="CHEBI:62727"/>
        <dbReference type="ChEBI" id="CHEBI:71302"/>
        <dbReference type="ChEBI" id="CHEBI:456215"/>
        <dbReference type="EC" id="2.10.1.1"/>
    </reaction>
</comment>
<dbReference type="InterPro" id="IPR036135">
    <property type="entry name" value="MoeA_linker/N_sf"/>
</dbReference>
<keyword evidence="5 11" id="KW-0500">Molybdenum</keyword>
<dbReference type="EC" id="2.10.1.1" evidence="11"/>
<dbReference type="EMBL" id="NJGU01000001">
    <property type="protein sequence ID" value="OWY31079.1"/>
    <property type="molecule type" value="Genomic_DNA"/>
</dbReference>
<dbReference type="Gene3D" id="2.170.190.11">
    <property type="entry name" value="Molybdopterin biosynthesis moea protein, domain 3"/>
    <property type="match status" value="1"/>
</dbReference>
<dbReference type="GO" id="GO:0061599">
    <property type="term" value="F:molybdopterin molybdotransferase activity"/>
    <property type="evidence" value="ECO:0007669"/>
    <property type="project" value="UniProtKB-UniRule"/>
</dbReference>
<dbReference type="InterPro" id="IPR001453">
    <property type="entry name" value="MoaB/Mog_dom"/>
</dbReference>
<evidence type="ECO:0000256" key="4">
    <source>
        <dbReference type="ARBA" id="ARBA00010763"/>
    </source>
</evidence>
<evidence type="ECO:0000259" key="12">
    <source>
        <dbReference type="SMART" id="SM00852"/>
    </source>
</evidence>
<dbReference type="Pfam" id="PF00994">
    <property type="entry name" value="MoCF_biosynth"/>
    <property type="match status" value="1"/>
</dbReference>
<name>A0A246WVH1_9BURK</name>
<evidence type="ECO:0000256" key="11">
    <source>
        <dbReference type="RuleBase" id="RU365090"/>
    </source>
</evidence>
<dbReference type="AlphaFoldDB" id="A0A246WVH1"/>
<evidence type="ECO:0000256" key="1">
    <source>
        <dbReference type="ARBA" id="ARBA00001946"/>
    </source>
</evidence>
<dbReference type="SMART" id="SM00852">
    <property type="entry name" value="MoCF_biosynth"/>
    <property type="match status" value="1"/>
</dbReference>
<keyword evidence="6 11" id="KW-0808">Transferase</keyword>
<dbReference type="PANTHER" id="PTHR10192:SF5">
    <property type="entry name" value="GEPHYRIN"/>
    <property type="match status" value="1"/>
</dbReference>
<comment type="caution">
    <text evidence="13">The sequence shown here is derived from an EMBL/GenBank/DDBJ whole genome shotgun (WGS) entry which is preliminary data.</text>
</comment>
<evidence type="ECO:0000256" key="8">
    <source>
        <dbReference type="ARBA" id="ARBA00022842"/>
    </source>
</evidence>
<dbReference type="Gene3D" id="3.40.980.10">
    <property type="entry name" value="MoaB/Mog-like domain"/>
    <property type="match status" value="1"/>
</dbReference>
<comment type="function">
    <text evidence="2 11">Catalyzes the insertion of molybdate into adenylated molybdopterin with the concomitant release of AMP.</text>
</comment>
<keyword evidence="7 11" id="KW-0479">Metal-binding</keyword>
<dbReference type="RefSeq" id="WP_088749995.1">
    <property type="nucleotide sequence ID" value="NZ_NJGU01000001.1"/>
</dbReference>
<dbReference type="InterPro" id="IPR036425">
    <property type="entry name" value="MoaB/Mog-like_dom_sf"/>
</dbReference>
<dbReference type="Gene3D" id="2.40.340.10">
    <property type="entry name" value="MoeA, C-terminal, domain IV"/>
    <property type="match status" value="1"/>
</dbReference>
<dbReference type="NCBIfam" id="TIGR00177">
    <property type="entry name" value="molyb_syn"/>
    <property type="match status" value="1"/>
</dbReference>
<proteinExistence type="inferred from homology"/>
<dbReference type="SUPFAM" id="SSF53218">
    <property type="entry name" value="Molybdenum cofactor biosynthesis proteins"/>
    <property type="match status" value="1"/>
</dbReference>
<dbReference type="InterPro" id="IPR005110">
    <property type="entry name" value="MoeA_linker/N"/>
</dbReference>
<evidence type="ECO:0000256" key="2">
    <source>
        <dbReference type="ARBA" id="ARBA00002901"/>
    </source>
</evidence>
<dbReference type="InterPro" id="IPR038987">
    <property type="entry name" value="MoeA-like"/>
</dbReference>
<dbReference type="CDD" id="cd00887">
    <property type="entry name" value="MoeA"/>
    <property type="match status" value="1"/>
</dbReference>
<dbReference type="GO" id="GO:0046872">
    <property type="term" value="F:metal ion binding"/>
    <property type="evidence" value="ECO:0007669"/>
    <property type="project" value="UniProtKB-UniRule"/>
</dbReference>
<reference evidence="13 14" key="1">
    <citation type="submission" date="2017-06" db="EMBL/GenBank/DDBJ databases">
        <title>Herbaspirillum phytohormonus sp. nov., isolated from the root nodule of Robinia pseudoacacia in lead-zinc mine.</title>
        <authorList>
            <person name="Fan M."/>
            <person name="Lin Y."/>
        </authorList>
    </citation>
    <scope>NUCLEOTIDE SEQUENCE [LARGE SCALE GENOMIC DNA]</scope>
    <source>
        <strain evidence="13 14">HZ10</strain>
    </source>
</reference>
<feature type="domain" description="MoaB/Mog" evidence="12">
    <location>
        <begin position="204"/>
        <end position="345"/>
    </location>
</feature>
<sequence>MTQNASHPSPSLNDIISCISGYDPDAMTVAQAQAVIRDFIEPITAVEKVSIRSALSRVLAQDIVSRIDVPAHDNSAMDGYALRGEDVAAGGAVTLQVIGAVHAGASFAGEIRPGQCVRIMTGAPMPADCDTVVPQELTVDAGEHAITIPAGRARPGDNRRLRGEDLAMGSVALPRGRRLRPSDIGLLASLGIPEVSVQRRLRVAFFSTGDELRSVGEPLDPGCVYDSNRYTLYGMLTRLGCEVIDMGVVGDDPAALEAAFRSACEEADAVITSGGVSVGEADYTKQIMASLGEMMFWKIAMRPGRPLAFGRIASKGRDAYLFGLPGNPVAVTVSFSFFVRDALLRLAGAEPKPLPRLRVKSTGPIRKRAGRTEYQRGILAPDEHGLWSVKLTGTQGSGVLRSMSDANCIIELEHERGDVAAGEEVSIVVFDGLI</sequence>
<evidence type="ECO:0000256" key="5">
    <source>
        <dbReference type="ARBA" id="ARBA00022505"/>
    </source>
</evidence>
<dbReference type="InterPro" id="IPR005111">
    <property type="entry name" value="MoeA_C_domain_IV"/>
</dbReference>
<comment type="cofactor">
    <cofactor evidence="1 11">
        <name>Mg(2+)</name>
        <dbReference type="ChEBI" id="CHEBI:18420"/>
    </cofactor>
</comment>
<dbReference type="GO" id="GO:0005829">
    <property type="term" value="C:cytosol"/>
    <property type="evidence" value="ECO:0007669"/>
    <property type="project" value="TreeGrafter"/>
</dbReference>
<dbReference type="PANTHER" id="PTHR10192">
    <property type="entry name" value="MOLYBDOPTERIN BIOSYNTHESIS PROTEIN"/>
    <property type="match status" value="1"/>
</dbReference>
<dbReference type="NCBIfam" id="NF045515">
    <property type="entry name" value="Glp_gephyrin"/>
    <property type="match status" value="1"/>
</dbReference>
<comment type="pathway">
    <text evidence="3 11">Cofactor biosynthesis; molybdopterin biosynthesis.</text>
</comment>
<evidence type="ECO:0000256" key="7">
    <source>
        <dbReference type="ARBA" id="ARBA00022723"/>
    </source>
</evidence>
<dbReference type="Gene3D" id="3.90.105.10">
    <property type="entry name" value="Molybdopterin biosynthesis moea protein, domain 2"/>
    <property type="match status" value="1"/>
</dbReference>
<keyword evidence="8 11" id="KW-0460">Magnesium</keyword>
<evidence type="ECO:0000313" key="14">
    <source>
        <dbReference type="Proteomes" id="UP000197596"/>
    </source>
</evidence>
<evidence type="ECO:0000256" key="3">
    <source>
        <dbReference type="ARBA" id="ARBA00005046"/>
    </source>
</evidence>
<accession>A0A246WVH1</accession>
<gene>
    <name evidence="13" type="ORF">CEJ42_03185</name>
</gene>
<evidence type="ECO:0000313" key="13">
    <source>
        <dbReference type="EMBL" id="OWY31079.1"/>
    </source>
</evidence>
<dbReference type="UniPathway" id="UPA00344"/>
<keyword evidence="9 11" id="KW-0501">Molybdenum cofactor biosynthesis</keyword>
<evidence type="ECO:0000256" key="10">
    <source>
        <dbReference type="ARBA" id="ARBA00047317"/>
    </source>
</evidence>
<evidence type="ECO:0000256" key="9">
    <source>
        <dbReference type="ARBA" id="ARBA00023150"/>
    </source>
</evidence>
<protein>
    <recommendedName>
        <fullName evidence="11">Molybdopterin molybdenumtransferase</fullName>
        <ecNumber evidence="11">2.10.1.1</ecNumber>
    </recommendedName>
</protein>
<organism evidence="13 14">
    <name type="scientific">Herbaspirillum robiniae</name>
    <dbReference type="NCBI Taxonomy" id="2014887"/>
    <lineage>
        <taxon>Bacteria</taxon>
        <taxon>Pseudomonadati</taxon>
        <taxon>Pseudomonadota</taxon>
        <taxon>Betaproteobacteria</taxon>
        <taxon>Burkholderiales</taxon>
        <taxon>Oxalobacteraceae</taxon>
        <taxon>Herbaspirillum</taxon>
    </lineage>
</organism>
<dbReference type="InterPro" id="IPR036688">
    <property type="entry name" value="MoeA_C_domain_IV_sf"/>
</dbReference>
<dbReference type="FunFam" id="3.40.980.10:FF:000004">
    <property type="entry name" value="Molybdopterin molybdenumtransferase"/>
    <property type="match status" value="1"/>
</dbReference>
<dbReference type="SUPFAM" id="SSF63882">
    <property type="entry name" value="MoeA N-terminal region -like"/>
    <property type="match status" value="1"/>
</dbReference>
<dbReference type="Pfam" id="PF03454">
    <property type="entry name" value="MoeA_C"/>
    <property type="match status" value="1"/>
</dbReference>
<comment type="similarity">
    <text evidence="4 11">Belongs to the MoeA family.</text>
</comment>
<evidence type="ECO:0000256" key="6">
    <source>
        <dbReference type="ARBA" id="ARBA00022679"/>
    </source>
</evidence>
<dbReference type="Pfam" id="PF03453">
    <property type="entry name" value="MoeA_N"/>
    <property type="match status" value="1"/>
</dbReference>
<dbReference type="SUPFAM" id="SSF63867">
    <property type="entry name" value="MoeA C-terminal domain-like"/>
    <property type="match status" value="1"/>
</dbReference>
<dbReference type="GO" id="GO:0006777">
    <property type="term" value="P:Mo-molybdopterin cofactor biosynthetic process"/>
    <property type="evidence" value="ECO:0007669"/>
    <property type="project" value="UniProtKB-UniRule"/>
</dbReference>